<dbReference type="AlphaFoldDB" id="A0A225UM49"/>
<name>A0A225UM49_9STRA</name>
<feature type="non-terminal residue" evidence="1">
    <location>
        <position position="118"/>
    </location>
</feature>
<reference evidence="2" key="1">
    <citation type="submission" date="2017-03" db="EMBL/GenBank/DDBJ databases">
        <title>Phytopthora megakarya and P. palmivora, two closely related causual agents of cacao black pod achieved similar genome size and gene model numbers by different mechanisms.</title>
        <authorList>
            <person name="Ali S."/>
            <person name="Shao J."/>
            <person name="Larry D.J."/>
            <person name="Kronmiller B."/>
            <person name="Shen D."/>
            <person name="Strem M.D."/>
            <person name="Melnick R.L."/>
            <person name="Guiltinan M.J."/>
            <person name="Tyler B.M."/>
            <person name="Meinhardt L.W."/>
            <person name="Bailey B.A."/>
        </authorList>
    </citation>
    <scope>NUCLEOTIDE SEQUENCE [LARGE SCALE GENOMIC DNA]</scope>
    <source>
        <strain evidence="2">zdho120</strain>
    </source>
</reference>
<protein>
    <submittedName>
        <fullName evidence="1">Uncharacterized protein</fullName>
    </submittedName>
</protein>
<dbReference type="SUPFAM" id="SSF48403">
    <property type="entry name" value="Ankyrin repeat"/>
    <property type="match status" value="1"/>
</dbReference>
<comment type="caution">
    <text evidence="1">The sequence shown here is derived from an EMBL/GenBank/DDBJ whole genome shotgun (WGS) entry which is preliminary data.</text>
</comment>
<accession>A0A225UM49</accession>
<dbReference type="EMBL" id="NBNE01015754">
    <property type="protein sequence ID" value="OWY93616.1"/>
    <property type="molecule type" value="Genomic_DNA"/>
</dbReference>
<organism evidence="1 2">
    <name type="scientific">Phytophthora megakarya</name>
    <dbReference type="NCBI Taxonomy" id="4795"/>
    <lineage>
        <taxon>Eukaryota</taxon>
        <taxon>Sar</taxon>
        <taxon>Stramenopiles</taxon>
        <taxon>Oomycota</taxon>
        <taxon>Peronosporomycetes</taxon>
        <taxon>Peronosporales</taxon>
        <taxon>Peronosporaceae</taxon>
        <taxon>Phytophthora</taxon>
    </lineage>
</organism>
<evidence type="ECO:0000313" key="1">
    <source>
        <dbReference type="EMBL" id="OWY93616.1"/>
    </source>
</evidence>
<sequence length="118" mass="13316">MFLVLSAHGVYAMGMDPGGDKLQSNRQYQDNNALDYLRNVALHYTADCTEREAARELLKMGVEVNLQHRKLMLTLDTAPSKTRPDFDHKDVLLVNRADVNRFGCTLVHQSAHTAHIPL</sequence>
<dbReference type="Proteomes" id="UP000198211">
    <property type="component" value="Unassembled WGS sequence"/>
</dbReference>
<dbReference type="InterPro" id="IPR036770">
    <property type="entry name" value="Ankyrin_rpt-contain_sf"/>
</dbReference>
<evidence type="ECO:0000313" key="2">
    <source>
        <dbReference type="Proteomes" id="UP000198211"/>
    </source>
</evidence>
<gene>
    <name evidence="1" type="ORF">PHMEG_00036921</name>
</gene>
<keyword evidence="2" id="KW-1185">Reference proteome</keyword>
<proteinExistence type="predicted"/>